<name>A0A1R1X4V9_9FUNG</name>
<protein>
    <submittedName>
        <fullName evidence="2">Putative RNA-directed DNA polymerase from transposon BS</fullName>
    </submittedName>
</protein>
<evidence type="ECO:0000313" key="2">
    <source>
        <dbReference type="EMBL" id="OMJ09640.1"/>
    </source>
</evidence>
<dbReference type="STRING" id="133412.A0A1R1X4V9"/>
<comment type="caution">
    <text evidence="2">The sequence shown here is derived from an EMBL/GenBank/DDBJ whole genome shotgun (WGS) entry which is preliminary data.</text>
</comment>
<feature type="domain" description="Reverse transcriptase" evidence="1">
    <location>
        <begin position="484"/>
        <end position="739"/>
    </location>
</feature>
<evidence type="ECO:0000313" key="3">
    <source>
        <dbReference type="Proteomes" id="UP000187283"/>
    </source>
</evidence>
<dbReference type="CDD" id="cd01650">
    <property type="entry name" value="RT_nLTR_like"/>
    <property type="match status" value="1"/>
</dbReference>
<organism evidence="2 3">
    <name type="scientific">Smittium culicis</name>
    <dbReference type="NCBI Taxonomy" id="133412"/>
    <lineage>
        <taxon>Eukaryota</taxon>
        <taxon>Fungi</taxon>
        <taxon>Fungi incertae sedis</taxon>
        <taxon>Zoopagomycota</taxon>
        <taxon>Kickxellomycotina</taxon>
        <taxon>Harpellomycetes</taxon>
        <taxon>Harpellales</taxon>
        <taxon>Legeriomycetaceae</taxon>
        <taxon>Smittium</taxon>
    </lineage>
</organism>
<dbReference type="Pfam" id="PF03372">
    <property type="entry name" value="Exo_endo_phos"/>
    <property type="match status" value="1"/>
</dbReference>
<dbReference type="AlphaFoldDB" id="A0A1R1X4V9"/>
<proteinExistence type="predicted"/>
<gene>
    <name evidence="2" type="ORF">AYI70_g10815</name>
</gene>
<dbReference type="Proteomes" id="UP000187283">
    <property type="component" value="Unassembled WGS sequence"/>
</dbReference>
<dbReference type="InterPro" id="IPR043502">
    <property type="entry name" value="DNA/RNA_pol_sf"/>
</dbReference>
<dbReference type="Pfam" id="PF00078">
    <property type="entry name" value="RVT_1"/>
    <property type="match status" value="1"/>
</dbReference>
<dbReference type="PROSITE" id="PS50878">
    <property type="entry name" value="RT_POL"/>
    <property type="match status" value="1"/>
</dbReference>
<dbReference type="PANTHER" id="PTHR47027:SF20">
    <property type="entry name" value="REVERSE TRANSCRIPTASE-LIKE PROTEIN WITH RNA-DIRECTED DNA POLYMERASE DOMAIN"/>
    <property type="match status" value="1"/>
</dbReference>
<dbReference type="InterPro" id="IPR036691">
    <property type="entry name" value="Endo/exonu/phosph_ase_sf"/>
</dbReference>
<dbReference type="Gene3D" id="3.60.10.10">
    <property type="entry name" value="Endonuclease/exonuclease/phosphatase"/>
    <property type="match status" value="1"/>
</dbReference>
<reference evidence="2 3" key="1">
    <citation type="submission" date="2017-01" db="EMBL/GenBank/DDBJ databases">
        <authorList>
            <person name="Mah S.A."/>
            <person name="Swanson W.J."/>
            <person name="Moy G.W."/>
            <person name="Vacquier V.D."/>
        </authorList>
    </citation>
    <scope>NUCLEOTIDE SEQUENCE [LARGE SCALE GENOMIC DNA]</scope>
    <source>
        <strain evidence="2 3">GSMNP</strain>
    </source>
</reference>
<dbReference type="SUPFAM" id="SSF56219">
    <property type="entry name" value="DNase I-like"/>
    <property type="match status" value="1"/>
</dbReference>
<dbReference type="EMBL" id="LSSN01005361">
    <property type="protein sequence ID" value="OMJ09640.1"/>
    <property type="molecule type" value="Genomic_DNA"/>
</dbReference>
<evidence type="ECO:0000259" key="1">
    <source>
        <dbReference type="PROSITE" id="PS50878"/>
    </source>
</evidence>
<keyword evidence="3" id="KW-1185">Reference proteome</keyword>
<accession>A0A1R1X4V9</accession>
<keyword evidence="2" id="KW-0548">Nucleotidyltransferase</keyword>
<dbReference type="InterPro" id="IPR005135">
    <property type="entry name" value="Endo/exonuclease/phosphatase"/>
</dbReference>
<dbReference type="InterPro" id="IPR000477">
    <property type="entry name" value="RT_dom"/>
</dbReference>
<sequence>MTFNIRGSIGKREEVDLVMRQYQPTILALQETNLNAKSNRLRLQGYQTIESKSHLRAGGRGLAIGVRKELGISVSELRQTPHWMAGAVSGVHNNGEKLKLFVINLHLPHQTNRRKLAILELTKYLRKLRSKKRKAKIVLMGDFNKDTNSTISMLNRIGIGLRRADVNNSKGSRMNGVTMGRMIDHVAYSGFLNSPNYAKVLKSVDLSDHLPVISEWNIESLKTPVPPKRIDTAKMKEIGESFISNNRFSVLADQDSNTENLVDSVTTSIWETAEELDALKTTPSEYRRVLSNETLETIRKRRKMFKKLAKDPSIEMEYSDLKEKAIQLCREDRRNNRKAEVKKACDLMLGNKSRELWSWLKRFSGRFRSSLVEGPIFDKNKKLVTESEKKAEVWAAHFEELAKDSTGNSRSAEKWHGMGNDSAGVFTECDTPLSWDEICAALKSTPNKKSPGYDGIPSEAWKTVQHEIEPTSPFAKVLFRLIKEIWDTESIPEQLDASVVVPIPKKGDMREPNNYRGISLIPTLSKVVSKIIVRRLGKIDNKYDILAKEQAGFRSREECVAQATTLYEVVRRRKISGLSTWIGFIDFAKAYDRVPHEALLKKIRAGGIGGKVHRIIEALYRSPKMCVRIGGQLSKLVEYNCGVRQGCPASPILFDIYINDLLDGIKGVKIPGIDKGIPGLLFADDAVVLAESPAELQIALEKLTAWSLKWEMQINQEKCGVMGINSSTGMLFTIMGKTIAQVSDYKYLGVVFNDKWNHLSALQNNRENGRKAFHSMYYFLSRKDIPTAMRAALIRTVLIPILCYGGEIFGMSALRCGTLQKVADDAARLVAGVGRSTALQRLRNELKIEDVFTRVSVARERGHNKWTTSKTWISDLITQPLKNRLDTWVSGTVRWEKRFLKGSENKTTARALRSRKIRNDNSKITQWVIENNLRLTSNWMGLELAYPEHARGIRLLAKVRMGAFMTAQSLANSRFITEGYKVKCPFCNGSEADTVEHMLLRCQKWNSQRSNCIGAFIGDNTANLNLQNSGVQPLLSRLLGGELNISTSMILRNRDTPSVKMVLGTASFLTDIFVARTLMLSELRGAPASLIQCLQGTEDLEVQRGIG</sequence>
<dbReference type="GO" id="GO:0003964">
    <property type="term" value="F:RNA-directed DNA polymerase activity"/>
    <property type="evidence" value="ECO:0007669"/>
    <property type="project" value="UniProtKB-KW"/>
</dbReference>
<dbReference type="SUPFAM" id="SSF56672">
    <property type="entry name" value="DNA/RNA polymerases"/>
    <property type="match status" value="1"/>
</dbReference>
<keyword evidence="2" id="KW-0808">Transferase</keyword>
<dbReference type="PANTHER" id="PTHR47027">
    <property type="entry name" value="REVERSE TRANSCRIPTASE DOMAIN-CONTAINING PROTEIN"/>
    <property type="match status" value="1"/>
</dbReference>
<dbReference type="OrthoDB" id="5534248at2759"/>
<keyword evidence="2" id="KW-0695">RNA-directed DNA polymerase</keyword>